<evidence type="ECO:0008006" key="3">
    <source>
        <dbReference type="Google" id="ProtNLM"/>
    </source>
</evidence>
<organism evidence="1 2">
    <name type="scientific">Blastomonas aquatica</name>
    <dbReference type="NCBI Taxonomy" id="1510276"/>
    <lineage>
        <taxon>Bacteria</taxon>
        <taxon>Pseudomonadati</taxon>
        <taxon>Pseudomonadota</taxon>
        <taxon>Alphaproteobacteria</taxon>
        <taxon>Sphingomonadales</taxon>
        <taxon>Sphingomonadaceae</taxon>
        <taxon>Blastomonas</taxon>
    </lineage>
</organism>
<accession>A0ABQ1ITX0</accession>
<comment type="caution">
    <text evidence="1">The sequence shown here is derived from an EMBL/GenBank/DDBJ whole genome shotgun (WGS) entry which is preliminary data.</text>
</comment>
<name>A0ABQ1ITX0_9SPHN</name>
<gene>
    <name evidence="1" type="ORF">GCM10010833_03400</name>
</gene>
<keyword evidence="2" id="KW-1185">Reference proteome</keyword>
<protein>
    <recommendedName>
        <fullName evidence="3">DUF59 domain-containing protein</fullName>
    </recommendedName>
</protein>
<reference evidence="2" key="1">
    <citation type="journal article" date="2019" name="Int. J. Syst. Evol. Microbiol.">
        <title>The Global Catalogue of Microorganisms (GCM) 10K type strain sequencing project: providing services to taxonomists for standard genome sequencing and annotation.</title>
        <authorList>
            <consortium name="The Broad Institute Genomics Platform"/>
            <consortium name="The Broad Institute Genome Sequencing Center for Infectious Disease"/>
            <person name="Wu L."/>
            <person name="Ma J."/>
        </authorList>
    </citation>
    <scope>NUCLEOTIDE SEQUENCE [LARGE SCALE GENOMIC DNA]</scope>
    <source>
        <strain evidence="2">CGMCC 1.12851</strain>
    </source>
</reference>
<proteinExistence type="predicted"/>
<evidence type="ECO:0000313" key="1">
    <source>
        <dbReference type="EMBL" id="GGB51971.1"/>
    </source>
</evidence>
<dbReference type="EMBL" id="BMGD01000001">
    <property type="protein sequence ID" value="GGB51971.1"/>
    <property type="molecule type" value="Genomic_DNA"/>
</dbReference>
<dbReference type="Proteomes" id="UP000614261">
    <property type="component" value="Unassembled WGS sequence"/>
</dbReference>
<sequence>MFISYPLYKHAMTYELDPIMRDEIERAIRSQFPDGTVAGVTVVSMDTSDGEPVIEVRVEFHEKPETSKLRNLVRSVVPDISRLEAGFPVFSFGSRRALAGASA</sequence>
<evidence type="ECO:0000313" key="2">
    <source>
        <dbReference type="Proteomes" id="UP000614261"/>
    </source>
</evidence>